<gene>
    <name evidence="1" type="ORF">WKI67_23175</name>
</gene>
<sequence length="59" mass="6368">MGRHTGRTVPRPHLGGQLGESFFGCQDLLWAAYAAGAVRVDGPTIQKSAVWSAEREATR</sequence>
<name>A0ACC6PY73_9ACTN</name>
<evidence type="ECO:0000313" key="1">
    <source>
        <dbReference type="EMBL" id="MEJ8636268.1"/>
    </source>
</evidence>
<dbReference type="Proteomes" id="UP001377168">
    <property type="component" value="Unassembled WGS sequence"/>
</dbReference>
<reference evidence="1" key="1">
    <citation type="submission" date="2024-03" db="EMBL/GenBank/DDBJ databases">
        <title>Novel Streptomyces species of biotechnological and ecological value are a feature of Machair soil.</title>
        <authorList>
            <person name="Prole J.R."/>
            <person name="Goodfellow M."/>
            <person name="Allenby N."/>
            <person name="Ward A.C."/>
        </authorList>
    </citation>
    <scope>NUCLEOTIDE SEQUENCE</scope>
    <source>
        <strain evidence="1">MS2.AVA.5</strain>
    </source>
</reference>
<evidence type="ECO:0000313" key="2">
    <source>
        <dbReference type="Proteomes" id="UP001377168"/>
    </source>
</evidence>
<organism evidence="1 2">
    <name type="scientific">Streptomyces achmelvichensis</name>
    <dbReference type="NCBI Taxonomy" id="3134111"/>
    <lineage>
        <taxon>Bacteria</taxon>
        <taxon>Bacillati</taxon>
        <taxon>Actinomycetota</taxon>
        <taxon>Actinomycetes</taxon>
        <taxon>Kitasatosporales</taxon>
        <taxon>Streptomycetaceae</taxon>
        <taxon>Streptomyces</taxon>
    </lineage>
</organism>
<accession>A0ACC6PY73</accession>
<protein>
    <submittedName>
        <fullName evidence="1">Uncharacterized protein</fullName>
    </submittedName>
</protein>
<keyword evidence="2" id="KW-1185">Reference proteome</keyword>
<proteinExistence type="predicted"/>
<dbReference type="EMBL" id="JBBKAJ010000022">
    <property type="protein sequence ID" value="MEJ8636268.1"/>
    <property type="molecule type" value="Genomic_DNA"/>
</dbReference>
<comment type="caution">
    <text evidence="1">The sequence shown here is derived from an EMBL/GenBank/DDBJ whole genome shotgun (WGS) entry which is preliminary data.</text>
</comment>